<dbReference type="EMBL" id="LSMT01003183">
    <property type="protein sequence ID" value="PFX11214.1"/>
    <property type="molecule type" value="Genomic_DNA"/>
</dbReference>
<organism evidence="2 3">
    <name type="scientific">Stylophora pistillata</name>
    <name type="common">Smooth cauliflower coral</name>
    <dbReference type="NCBI Taxonomy" id="50429"/>
    <lineage>
        <taxon>Eukaryota</taxon>
        <taxon>Metazoa</taxon>
        <taxon>Cnidaria</taxon>
        <taxon>Anthozoa</taxon>
        <taxon>Hexacorallia</taxon>
        <taxon>Scleractinia</taxon>
        <taxon>Astrocoeniina</taxon>
        <taxon>Pocilloporidae</taxon>
        <taxon>Stylophora</taxon>
    </lineage>
</organism>
<comment type="caution">
    <text evidence="2">The sequence shown here is derived from an EMBL/GenBank/DDBJ whole genome shotgun (WGS) entry which is preliminary data.</text>
</comment>
<evidence type="ECO:0000313" key="2">
    <source>
        <dbReference type="EMBL" id="PFX11214.1"/>
    </source>
</evidence>
<reference evidence="3" key="1">
    <citation type="journal article" date="2017" name="bioRxiv">
        <title>Comparative analysis of the genomes of Stylophora pistillata and Acropora digitifera provides evidence for extensive differences between species of corals.</title>
        <authorList>
            <person name="Voolstra C.R."/>
            <person name="Li Y."/>
            <person name="Liew Y.J."/>
            <person name="Baumgarten S."/>
            <person name="Zoccola D."/>
            <person name="Flot J.-F."/>
            <person name="Tambutte S."/>
            <person name="Allemand D."/>
            <person name="Aranda M."/>
        </authorList>
    </citation>
    <scope>NUCLEOTIDE SEQUENCE [LARGE SCALE GENOMIC DNA]</scope>
</reference>
<dbReference type="AlphaFoldDB" id="A0A2B4QY67"/>
<protein>
    <submittedName>
        <fullName evidence="2">Uncharacterized protein</fullName>
    </submittedName>
</protein>
<accession>A0A2B4QY67</accession>
<evidence type="ECO:0000256" key="1">
    <source>
        <dbReference type="SAM" id="MobiDB-lite"/>
    </source>
</evidence>
<evidence type="ECO:0000313" key="3">
    <source>
        <dbReference type="Proteomes" id="UP000225706"/>
    </source>
</evidence>
<sequence>NIESVQELLTECEKIIKIEKERRSHMKELQKILDKRERRETVKRLTLEHTFRKQSIPLKIPTPPESQEDITELESEDDKEYLK</sequence>
<feature type="region of interest" description="Disordered" evidence="1">
    <location>
        <begin position="55"/>
        <end position="83"/>
    </location>
</feature>
<proteinExistence type="predicted"/>
<gene>
    <name evidence="2" type="ORF">AWC38_SpisGene25196</name>
</gene>
<feature type="non-terminal residue" evidence="2">
    <location>
        <position position="1"/>
    </location>
</feature>
<keyword evidence="3" id="KW-1185">Reference proteome</keyword>
<feature type="compositionally biased region" description="Acidic residues" evidence="1">
    <location>
        <begin position="66"/>
        <end position="83"/>
    </location>
</feature>
<name>A0A2B4QY67_STYPI</name>
<dbReference type="Proteomes" id="UP000225706">
    <property type="component" value="Unassembled WGS sequence"/>
</dbReference>